<comment type="subcellular location">
    <subcellularLocation>
        <location evidence="2 15">Cytoplasm</location>
    </subcellularLocation>
</comment>
<dbReference type="SUPFAM" id="SSF53850">
    <property type="entry name" value="Periplasmic binding protein-like II"/>
    <property type="match status" value="1"/>
</dbReference>
<gene>
    <name evidence="15" type="primary">hisG</name>
    <name evidence="18" type="ORF">SAMN05216375_10415</name>
    <name evidence="17" type="ORF">TR210_842</name>
</gene>
<dbReference type="PANTHER" id="PTHR21403:SF8">
    <property type="entry name" value="ATP PHOSPHORIBOSYLTRANSFERASE"/>
    <property type="match status" value="1"/>
</dbReference>
<dbReference type="STRING" id="640938.TR210_842"/>
<evidence type="ECO:0000256" key="4">
    <source>
        <dbReference type="ARBA" id="ARBA00009489"/>
    </source>
</evidence>
<sequence>MITIALSKGRQLKDFIQYLDEINLTEWSTALKSVSRELVIQTEDIRFILVKGEDVPVYVEEGIADLGITGSDILIEQNCNINNLMDLPFGYCHFAIASKEKKDVYPVVATKYVNYTRQYFDSIKQPVKIIALKGSVELAATIDMADAIMDIVQSGKTLHDNGLSEQVRLDEINARLISNKHAYFSKYDEIQTIINQLKVKDNVHN</sequence>
<evidence type="ECO:0000256" key="12">
    <source>
        <dbReference type="ARBA" id="ARBA00022840"/>
    </source>
</evidence>
<evidence type="ECO:0000256" key="6">
    <source>
        <dbReference type="ARBA" id="ARBA00020998"/>
    </source>
</evidence>
<dbReference type="OrthoDB" id="9801867at2"/>
<evidence type="ECO:0000256" key="14">
    <source>
        <dbReference type="ARBA" id="ARBA00024861"/>
    </source>
</evidence>
<comment type="similarity">
    <text evidence="4 15">Belongs to the ATP phosphoribosyltransferase family. Short subfamily.</text>
</comment>
<comment type="subunit">
    <text evidence="15">Heteromultimer composed of HisG and HisZ subunits.</text>
</comment>
<evidence type="ECO:0000256" key="5">
    <source>
        <dbReference type="ARBA" id="ARBA00011946"/>
    </source>
</evidence>
<keyword evidence="7 15" id="KW-0963">Cytoplasm</keyword>
<dbReference type="InterPro" id="IPR001348">
    <property type="entry name" value="ATP_PRibTrfase_HisG"/>
</dbReference>
<dbReference type="InterPro" id="IPR013820">
    <property type="entry name" value="ATP_PRibTrfase_cat"/>
</dbReference>
<dbReference type="InterPro" id="IPR024893">
    <property type="entry name" value="ATP_PRibTrfase_HisG_short"/>
</dbReference>
<dbReference type="CDD" id="cd13595">
    <property type="entry name" value="PBP2_HisGs"/>
    <property type="match status" value="1"/>
</dbReference>
<keyword evidence="9 15" id="KW-0328">Glycosyltransferase</keyword>
<dbReference type="AlphaFoldDB" id="A0A143YJL3"/>
<evidence type="ECO:0000313" key="19">
    <source>
        <dbReference type="Proteomes" id="UP000076878"/>
    </source>
</evidence>
<protein>
    <recommendedName>
        <fullName evidence="6 15">ATP phosphoribosyltransferase</fullName>
        <shortName evidence="15">ATP-PRT</shortName>
        <shortName evidence="15">ATP-PRTase</shortName>
        <ecNumber evidence="5 15">2.4.2.17</ecNumber>
    </recommendedName>
</protein>
<dbReference type="NCBIfam" id="TIGR00070">
    <property type="entry name" value="hisG"/>
    <property type="match status" value="1"/>
</dbReference>
<dbReference type="RefSeq" id="WP_068621867.1">
    <property type="nucleotide sequence ID" value="NZ_FJNB01000004.1"/>
</dbReference>
<dbReference type="Pfam" id="PF01634">
    <property type="entry name" value="HisG"/>
    <property type="match status" value="1"/>
</dbReference>
<comment type="catalytic activity">
    <reaction evidence="1 15">
        <text>1-(5-phospho-beta-D-ribosyl)-ATP + diphosphate = 5-phospho-alpha-D-ribose 1-diphosphate + ATP</text>
        <dbReference type="Rhea" id="RHEA:18473"/>
        <dbReference type="ChEBI" id="CHEBI:30616"/>
        <dbReference type="ChEBI" id="CHEBI:33019"/>
        <dbReference type="ChEBI" id="CHEBI:58017"/>
        <dbReference type="ChEBI" id="CHEBI:73183"/>
        <dbReference type="EC" id="2.4.2.17"/>
    </reaction>
</comment>
<evidence type="ECO:0000256" key="3">
    <source>
        <dbReference type="ARBA" id="ARBA00004667"/>
    </source>
</evidence>
<keyword evidence="10 15" id="KW-0808">Transferase</keyword>
<comment type="function">
    <text evidence="14 15">Catalyzes the condensation of ATP and 5-phosphoribose 1-diphosphate to form N'-(5'-phosphoribosyl)-ATP (PR-ATP). Has a crucial role in the pathway because the rate of histidine biosynthesis seems to be controlled primarily by regulation of HisG enzymatic activity.</text>
</comment>
<evidence type="ECO:0000256" key="13">
    <source>
        <dbReference type="ARBA" id="ARBA00023102"/>
    </source>
</evidence>
<dbReference type="Proteomes" id="UP000199280">
    <property type="component" value="Unassembled WGS sequence"/>
</dbReference>
<keyword evidence="12 15" id="KW-0067">ATP-binding</keyword>
<dbReference type="EMBL" id="FJNB01000004">
    <property type="protein sequence ID" value="CZQ89966.1"/>
    <property type="molecule type" value="Genomic_DNA"/>
</dbReference>
<evidence type="ECO:0000256" key="9">
    <source>
        <dbReference type="ARBA" id="ARBA00022676"/>
    </source>
</evidence>
<dbReference type="HAMAP" id="MF_01018">
    <property type="entry name" value="HisG_Short"/>
    <property type="match status" value="1"/>
</dbReference>
<evidence type="ECO:0000256" key="10">
    <source>
        <dbReference type="ARBA" id="ARBA00022679"/>
    </source>
</evidence>
<dbReference type="EMBL" id="FNYT01000004">
    <property type="protein sequence ID" value="SEI81653.1"/>
    <property type="molecule type" value="Genomic_DNA"/>
</dbReference>
<evidence type="ECO:0000313" key="17">
    <source>
        <dbReference type="EMBL" id="CZQ89966.1"/>
    </source>
</evidence>
<dbReference type="GO" id="GO:0005524">
    <property type="term" value="F:ATP binding"/>
    <property type="evidence" value="ECO:0007669"/>
    <property type="project" value="UniProtKB-KW"/>
</dbReference>
<name>A0A143YJL3_9LACT</name>
<reference evidence="17 19" key="1">
    <citation type="submission" date="2016-02" db="EMBL/GenBank/DDBJ databases">
        <authorList>
            <person name="Wen L."/>
            <person name="He K."/>
            <person name="Yang H."/>
        </authorList>
    </citation>
    <scope>NUCLEOTIDE SEQUENCE [LARGE SCALE GENOMIC DNA]</scope>
    <source>
        <strain evidence="17">Trichococcus_R210</strain>
    </source>
</reference>
<feature type="domain" description="ATP phosphoribosyltransferase catalytic" evidence="16">
    <location>
        <begin position="52"/>
        <end position="198"/>
    </location>
</feature>
<dbReference type="Proteomes" id="UP000076878">
    <property type="component" value="Unassembled WGS sequence"/>
</dbReference>
<keyword evidence="8 15" id="KW-0028">Amino-acid biosynthesis</keyword>
<comment type="domain">
    <text evidence="15">Lacks the C-terminal regulatory region which is replaced by HisZ.</text>
</comment>
<evidence type="ECO:0000256" key="2">
    <source>
        <dbReference type="ARBA" id="ARBA00004496"/>
    </source>
</evidence>
<keyword evidence="13 15" id="KW-0368">Histidine biosynthesis</keyword>
<dbReference type="PROSITE" id="PS01316">
    <property type="entry name" value="ATP_P_PHORIBOSYLTR"/>
    <property type="match status" value="1"/>
</dbReference>
<evidence type="ECO:0000256" key="15">
    <source>
        <dbReference type="HAMAP-Rule" id="MF_01018"/>
    </source>
</evidence>
<dbReference type="EC" id="2.4.2.17" evidence="5 15"/>
<evidence type="ECO:0000256" key="8">
    <source>
        <dbReference type="ARBA" id="ARBA00022605"/>
    </source>
</evidence>
<evidence type="ECO:0000259" key="16">
    <source>
        <dbReference type="Pfam" id="PF01634"/>
    </source>
</evidence>
<dbReference type="Gene3D" id="3.40.190.10">
    <property type="entry name" value="Periplasmic binding protein-like II"/>
    <property type="match status" value="2"/>
</dbReference>
<evidence type="ECO:0000256" key="1">
    <source>
        <dbReference type="ARBA" id="ARBA00000915"/>
    </source>
</evidence>
<comment type="pathway">
    <text evidence="3 15">Amino-acid biosynthesis; L-histidine biosynthesis; L-histidine from 5-phospho-alpha-D-ribose 1-diphosphate: step 1/9.</text>
</comment>
<evidence type="ECO:0000256" key="11">
    <source>
        <dbReference type="ARBA" id="ARBA00022741"/>
    </source>
</evidence>
<dbReference type="PANTHER" id="PTHR21403">
    <property type="entry name" value="ATP PHOSPHORIBOSYLTRANSFERASE ATP-PRTASE"/>
    <property type="match status" value="1"/>
</dbReference>
<dbReference type="UniPathway" id="UPA00031">
    <property type="reaction ID" value="UER00006"/>
</dbReference>
<organism evidence="17 19">
    <name type="scientific">Trichococcus ilyis</name>
    <dbReference type="NCBI Taxonomy" id="640938"/>
    <lineage>
        <taxon>Bacteria</taxon>
        <taxon>Bacillati</taxon>
        <taxon>Bacillota</taxon>
        <taxon>Bacilli</taxon>
        <taxon>Lactobacillales</taxon>
        <taxon>Carnobacteriaceae</taxon>
        <taxon>Trichococcus</taxon>
    </lineage>
</organism>
<proteinExistence type="inferred from homology"/>
<evidence type="ECO:0000313" key="20">
    <source>
        <dbReference type="Proteomes" id="UP000199280"/>
    </source>
</evidence>
<dbReference type="GO" id="GO:0003879">
    <property type="term" value="F:ATP phosphoribosyltransferase activity"/>
    <property type="evidence" value="ECO:0007669"/>
    <property type="project" value="UniProtKB-UniRule"/>
</dbReference>
<reference evidence="18 20" key="2">
    <citation type="submission" date="2016-10" db="EMBL/GenBank/DDBJ databases">
        <authorList>
            <person name="Varghese N."/>
            <person name="Submissions S."/>
        </authorList>
    </citation>
    <scope>NUCLEOTIDE SEQUENCE [LARGE SCALE GENOMIC DNA]</scope>
    <source>
        <strain evidence="18 20">DSM 22150</strain>
    </source>
</reference>
<keyword evidence="20" id="KW-1185">Reference proteome</keyword>
<keyword evidence="11 15" id="KW-0547">Nucleotide-binding</keyword>
<dbReference type="GO" id="GO:0000105">
    <property type="term" value="P:L-histidine biosynthetic process"/>
    <property type="evidence" value="ECO:0007669"/>
    <property type="project" value="UniProtKB-UniRule"/>
</dbReference>
<dbReference type="GO" id="GO:0005737">
    <property type="term" value="C:cytoplasm"/>
    <property type="evidence" value="ECO:0007669"/>
    <property type="project" value="UniProtKB-SubCell"/>
</dbReference>
<evidence type="ECO:0000256" key="7">
    <source>
        <dbReference type="ARBA" id="ARBA00022490"/>
    </source>
</evidence>
<accession>A0A143YJL3</accession>
<evidence type="ECO:0000313" key="18">
    <source>
        <dbReference type="EMBL" id="SEI81653.1"/>
    </source>
</evidence>
<dbReference type="InterPro" id="IPR018198">
    <property type="entry name" value="ATP_PRibTrfase_CS"/>
</dbReference>